<feature type="transmembrane region" description="Helical" evidence="2">
    <location>
        <begin position="38"/>
        <end position="58"/>
    </location>
</feature>
<comment type="caution">
    <text evidence="3">The sequence shown here is derived from an EMBL/GenBank/DDBJ whole genome shotgun (WGS) entry which is preliminary data.</text>
</comment>
<keyword evidence="2" id="KW-0472">Membrane</keyword>
<sequence>MSAPPGRRRRSAAPVVATLIWLAGSAAAFVLLDPVLAAFLAIVGVTGVVVVAVLSDWVRASTFEEREMARARRRQAKWDAGEQARARDRARWEAHQARKAAEGDR</sequence>
<evidence type="ECO:0000256" key="1">
    <source>
        <dbReference type="SAM" id="MobiDB-lite"/>
    </source>
</evidence>
<evidence type="ECO:0000256" key="2">
    <source>
        <dbReference type="SAM" id="Phobius"/>
    </source>
</evidence>
<keyword evidence="4" id="KW-1185">Reference proteome</keyword>
<evidence type="ECO:0000313" key="4">
    <source>
        <dbReference type="Proteomes" id="UP001499924"/>
    </source>
</evidence>
<proteinExistence type="predicted"/>
<organism evidence="3 4">
    <name type="scientific">Blastococcus jejuensis</name>
    <dbReference type="NCBI Taxonomy" id="351224"/>
    <lineage>
        <taxon>Bacteria</taxon>
        <taxon>Bacillati</taxon>
        <taxon>Actinomycetota</taxon>
        <taxon>Actinomycetes</taxon>
        <taxon>Geodermatophilales</taxon>
        <taxon>Geodermatophilaceae</taxon>
        <taxon>Blastococcus</taxon>
    </lineage>
</organism>
<feature type="transmembrane region" description="Helical" evidence="2">
    <location>
        <begin position="12"/>
        <end position="32"/>
    </location>
</feature>
<protein>
    <submittedName>
        <fullName evidence="3">Uncharacterized protein</fullName>
    </submittedName>
</protein>
<reference evidence="4" key="1">
    <citation type="journal article" date="2019" name="Int. J. Syst. Evol. Microbiol.">
        <title>The Global Catalogue of Microorganisms (GCM) 10K type strain sequencing project: providing services to taxonomists for standard genome sequencing and annotation.</title>
        <authorList>
            <consortium name="The Broad Institute Genomics Platform"/>
            <consortium name="The Broad Institute Genome Sequencing Center for Infectious Disease"/>
            <person name="Wu L."/>
            <person name="Ma J."/>
        </authorList>
    </citation>
    <scope>NUCLEOTIDE SEQUENCE [LARGE SCALE GENOMIC DNA]</scope>
    <source>
        <strain evidence="4">JCM 15614</strain>
    </source>
</reference>
<keyword evidence="2" id="KW-1133">Transmembrane helix</keyword>
<feature type="region of interest" description="Disordered" evidence="1">
    <location>
        <begin position="74"/>
        <end position="105"/>
    </location>
</feature>
<dbReference type="Proteomes" id="UP001499924">
    <property type="component" value="Unassembled WGS sequence"/>
</dbReference>
<name>A0ABP6NVD0_9ACTN</name>
<dbReference type="EMBL" id="BAAAVV010000002">
    <property type="protein sequence ID" value="GAA3159412.1"/>
    <property type="molecule type" value="Genomic_DNA"/>
</dbReference>
<keyword evidence="2" id="KW-0812">Transmembrane</keyword>
<accession>A0ABP6NVD0</accession>
<evidence type="ECO:0000313" key="3">
    <source>
        <dbReference type="EMBL" id="GAA3159412.1"/>
    </source>
</evidence>
<dbReference type="RefSeq" id="WP_344687324.1">
    <property type="nucleotide sequence ID" value="NZ_BAAAVV010000002.1"/>
</dbReference>
<gene>
    <name evidence="3" type="ORF">GCM10010531_08490</name>
</gene>